<organism evidence="2 3">
    <name type="scientific">Trichinella murrelli</name>
    <dbReference type="NCBI Taxonomy" id="144512"/>
    <lineage>
        <taxon>Eukaryota</taxon>
        <taxon>Metazoa</taxon>
        <taxon>Ecdysozoa</taxon>
        <taxon>Nematoda</taxon>
        <taxon>Enoplea</taxon>
        <taxon>Dorylaimia</taxon>
        <taxon>Trichinellida</taxon>
        <taxon>Trichinellidae</taxon>
        <taxon>Trichinella</taxon>
    </lineage>
</organism>
<keyword evidence="3" id="KW-1185">Reference proteome</keyword>
<dbReference type="EMBL" id="JYDJ01000551">
    <property type="protein sequence ID" value="KRX34549.1"/>
    <property type="molecule type" value="Genomic_DNA"/>
</dbReference>
<reference evidence="2 3" key="1">
    <citation type="submission" date="2015-01" db="EMBL/GenBank/DDBJ databases">
        <title>Evolution of Trichinella species and genotypes.</title>
        <authorList>
            <person name="Korhonen P.K."/>
            <person name="Edoardo P."/>
            <person name="Giuseppe L.R."/>
            <person name="Gasser R.B."/>
        </authorList>
    </citation>
    <scope>NUCLEOTIDE SEQUENCE [LARGE SCALE GENOMIC DNA]</scope>
    <source>
        <strain evidence="2">ISS417</strain>
    </source>
</reference>
<evidence type="ECO:0000313" key="3">
    <source>
        <dbReference type="Proteomes" id="UP000055048"/>
    </source>
</evidence>
<protein>
    <submittedName>
        <fullName evidence="2">Uncharacterized protein</fullName>
    </submittedName>
</protein>
<gene>
    <name evidence="2" type="ORF">T05_308</name>
</gene>
<dbReference type="Proteomes" id="UP000055048">
    <property type="component" value="Unassembled WGS sequence"/>
</dbReference>
<feature type="region of interest" description="Disordered" evidence="1">
    <location>
        <begin position="1"/>
        <end position="21"/>
    </location>
</feature>
<dbReference type="AlphaFoldDB" id="A0A0V0T6L8"/>
<feature type="compositionally biased region" description="Basic and acidic residues" evidence="1">
    <location>
        <begin position="8"/>
        <end position="21"/>
    </location>
</feature>
<comment type="caution">
    <text evidence="2">The sequence shown here is derived from an EMBL/GenBank/DDBJ whole genome shotgun (WGS) entry which is preliminary data.</text>
</comment>
<evidence type="ECO:0000313" key="2">
    <source>
        <dbReference type="EMBL" id="KRX34549.1"/>
    </source>
</evidence>
<accession>A0A0V0T6L8</accession>
<name>A0A0V0T6L8_9BILA</name>
<proteinExistence type="predicted"/>
<evidence type="ECO:0000256" key="1">
    <source>
        <dbReference type="SAM" id="MobiDB-lite"/>
    </source>
</evidence>
<sequence>MPSTRSATSERPEENRQLEEKSGTLQFPLSNFYTSGSQTFLGCDPLWTTITFRDPPACNAFFKRQGYISTQVVG</sequence>